<dbReference type="Pfam" id="PF22939">
    <property type="entry name" value="WHD_GPIID"/>
    <property type="match status" value="1"/>
</dbReference>
<dbReference type="Gene3D" id="3.40.50.1580">
    <property type="entry name" value="Nucleoside phosphorylase domain"/>
    <property type="match status" value="1"/>
</dbReference>
<protein>
    <submittedName>
        <fullName evidence="5">Uncharacterized protein</fullName>
    </submittedName>
</protein>
<dbReference type="PANTHER" id="PTHR46082">
    <property type="entry name" value="ATP/GTP-BINDING PROTEIN-RELATED"/>
    <property type="match status" value="1"/>
</dbReference>
<evidence type="ECO:0000313" key="5">
    <source>
        <dbReference type="EMBL" id="KAH7349620.1"/>
    </source>
</evidence>
<feature type="domain" description="Nephrocystin 3-like N-terminal" evidence="4">
    <location>
        <begin position="699"/>
        <end position="871"/>
    </location>
</feature>
<dbReference type="SUPFAM" id="SSF48403">
    <property type="entry name" value="Ankyrin repeat"/>
    <property type="match status" value="1"/>
</dbReference>
<dbReference type="Pfam" id="PF12796">
    <property type="entry name" value="Ank_2"/>
    <property type="match status" value="2"/>
</dbReference>
<dbReference type="Proteomes" id="UP000813385">
    <property type="component" value="Unassembled WGS sequence"/>
</dbReference>
<dbReference type="InterPro" id="IPR036770">
    <property type="entry name" value="Ankyrin_rpt-contain_sf"/>
</dbReference>
<dbReference type="InterPro" id="IPR027417">
    <property type="entry name" value="P-loop_NTPase"/>
</dbReference>
<sequence>MQVLEAGRRDPDLESISQRTAEYVPQSWVCRLRVIEMTAEARQARQSVGDLDQSVRRELSPAARGFVVAEARDAAYTRQLHAVDEAQVGVPEAHATLTWDGALLPAGGHMGHPWGIPVGGRVDGIERDVKGLFHGVRAVLLLPPGEDGEEGAQSLCEGGIVGISVCLNLDAIPEDAEVLAAGAVSERNLEGDQVFISALELQGAKGASLNGGAPCRRHGGQARDGLLRETKRRPSVRENMIYGLGREAGSHLGGVTEAMPVGGETEVRAAAGAAAALGCDARSRCSCHRVGHLTARLTKEMGADGFCVVVSDWVCVTMSDRQFDADDYTVGWVCALPLEMAAARGMVDEVHPNLVEQASGDHNNYVLGQVAGHNVVVACRPAGIYGTTPAATVAKDMLRTFKSIRFGLMVGIGGGAPSSCHDIRLGDVVVSQPSGTTGGVIQYDRGKDRPEAFERTGSLNAPPQLLLTALGRLQADHLMEGSRIPGFLSELLGRYPKMKKTFSSQGESNDCLFQADYEHPDGNFGCHKCDHTRVVQRDARDDAEPVVHYGNIASGNLVIEDSNTRDRLSKELGVLCFEMEAAGLIQDFPCLVILGICDYADSHKNKAWHGYAAAVAAAFAKELLSVISPGHVLQHQAIPQVVSDPVVQELLTANNETLSKQAMKQDARYENDRQIECHRVFKTSRYEEFKNMVPDRVPGTCKWVLEHPQYQKWRQSSNDDLLWISADPGCGKSVLAKALVDEDLGNSSNSSNQTVCYFFFKDNEEQNGLATALCAILHQLLGRLPHLLSYAANAFEKNGHKLRYEVDELWRIFLAAATDESAGPVICVFDALDECQRDGRRKLVQLVTGFYTQRVSAPARTCSLKFLATSRPYQDIESGFSDFPPALPSIRLAGEECNADISEEINLVIRQKVQELRTDQEVRDLLEAKLLATSNRTYLWLHLVWDELQQVKRKPALLKKIDSLPSTAEQAYEGILGRLRPDQQEEALILLHIVVGARRPLTLVEIGVAFQLAVDVPDATTHEELDLDPDRVKSDIRELCGLFVFISDSRVYLIHQTAKEFLVAREANVGDRKAWRHSLRSEVSNQIMTRVCVQYLSFRDIPDDHLRDESMTEDALFNDSPLLEYSAVNWPVHFRRMDDADDSILNIVFELYDARNKRFETWQSIFWEAANTYMDRLLGPVHLAAFTGHVEVVRSLIQNHSVDVDMPDHTSRTVLGWAARGGHSQVVKLLLDNGAAVNAEDGSYGNALQEALSGAYAEIARLLLESEADITLQGGRFDNALLAASVQGYVETVELLLDKGANVNTQGGYYSVALYAASCHGNAEVVQLLLEEGADSDTQDGGYGNALQAALYQGYSEIVMLLLKKGASYNTADESGRTPLLWAAERGHFELVKMLVGRGDVNIAVEDAYGYTAMQLAALNLHHEVEALLLESNAPIVEDFYGLQALFGEVTALSSPS</sequence>
<name>A0A8K0T8Z0_9PEZI</name>
<dbReference type="Pfam" id="PF24883">
    <property type="entry name" value="NPHP3_N"/>
    <property type="match status" value="1"/>
</dbReference>
<feature type="repeat" description="ANK" evidence="2">
    <location>
        <begin position="1309"/>
        <end position="1341"/>
    </location>
</feature>
<dbReference type="InterPro" id="IPR002110">
    <property type="entry name" value="Ankyrin_rpt"/>
</dbReference>
<gene>
    <name evidence="5" type="ORF">B0T11DRAFT_301831</name>
</gene>
<evidence type="ECO:0000259" key="3">
    <source>
        <dbReference type="Pfam" id="PF22939"/>
    </source>
</evidence>
<dbReference type="SMART" id="SM00248">
    <property type="entry name" value="ANK"/>
    <property type="match status" value="8"/>
</dbReference>
<feature type="repeat" description="ANK" evidence="2">
    <location>
        <begin position="1375"/>
        <end position="1399"/>
    </location>
</feature>
<dbReference type="EMBL" id="JAGPXD010000006">
    <property type="protein sequence ID" value="KAH7349620.1"/>
    <property type="molecule type" value="Genomic_DNA"/>
</dbReference>
<keyword evidence="1" id="KW-0677">Repeat</keyword>
<dbReference type="PANTHER" id="PTHR46082:SF11">
    <property type="entry name" value="AAA+ ATPASE DOMAIN-CONTAINING PROTEIN-RELATED"/>
    <property type="match status" value="1"/>
</dbReference>
<feature type="repeat" description="ANK" evidence="2">
    <location>
        <begin position="1276"/>
        <end position="1308"/>
    </location>
</feature>
<dbReference type="PROSITE" id="PS50088">
    <property type="entry name" value="ANK_REPEAT"/>
    <property type="match status" value="5"/>
</dbReference>
<dbReference type="InterPro" id="IPR053137">
    <property type="entry name" value="NLR-like"/>
</dbReference>
<feature type="repeat" description="ANK" evidence="2">
    <location>
        <begin position="1210"/>
        <end position="1242"/>
    </location>
</feature>
<evidence type="ECO:0000256" key="2">
    <source>
        <dbReference type="PROSITE-ProRule" id="PRU00023"/>
    </source>
</evidence>
<proteinExistence type="predicted"/>
<dbReference type="GO" id="GO:0003824">
    <property type="term" value="F:catalytic activity"/>
    <property type="evidence" value="ECO:0007669"/>
    <property type="project" value="InterPro"/>
</dbReference>
<dbReference type="InterPro" id="IPR035994">
    <property type="entry name" value="Nucleoside_phosphorylase_sf"/>
</dbReference>
<feature type="repeat" description="ANK" evidence="2">
    <location>
        <begin position="1345"/>
        <end position="1374"/>
    </location>
</feature>
<evidence type="ECO:0000313" key="6">
    <source>
        <dbReference type="Proteomes" id="UP000813385"/>
    </source>
</evidence>
<keyword evidence="6" id="KW-1185">Reference proteome</keyword>
<reference evidence="5" key="1">
    <citation type="journal article" date="2021" name="Nat. Commun.">
        <title>Genetic determinants of endophytism in the Arabidopsis root mycobiome.</title>
        <authorList>
            <person name="Mesny F."/>
            <person name="Miyauchi S."/>
            <person name="Thiergart T."/>
            <person name="Pickel B."/>
            <person name="Atanasova L."/>
            <person name="Karlsson M."/>
            <person name="Huettel B."/>
            <person name="Barry K.W."/>
            <person name="Haridas S."/>
            <person name="Chen C."/>
            <person name="Bauer D."/>
            <person name="Andreopoulos W."/>
            <person name="Pangilinan J."/>
            <person name="LaButti K."/>
            <person name="Riley R."/>
            <person name="Lipzen A."/>
            <person name="Clum A."/>
            <person name="Drula E."/>
            <person name="Henrissat B."/>
            <person name="Kohler A."/>
            <person name="Grigoriev I.V."/>
            <person name="Martin F.M."/>
            <person name="Hacquard S."/>
        </authorList>
    </citation>
    <scope>NUCLEOTIDE SEQUENCE</scope>
    <source>
        <strain evidence="5">MPI-CAGE-AT-0016</strain>
    </source>
</reference>
<dbReference type="PROSITE" id="PS50297">
    <property type="entry name" value="ANK_REP_REGION"/>
    <property type="match status" value="4"/>
</dbReference>
<dbReference type="Gene3D" id="3.40.50.300">
    <property type="entry name" value="P-loop containing nucleotide triphosphate hydrolases"/>
    <property type="match status" value="1"/>
</dbReference>
<dbReference type="OrthoDB" id="1577640at2759"/>
<accession>A0A8K0T8Z0</accession>
<dbReference type="SUPFAM" id="SSF53167">
    <property type="entry name" value="Purine and uridine phosphorylases"/>
    <property type="match status" value="1"/>
</dbReference>
<dbReference type="InterPro" id="IPR054471">
    <property type="entry name" value="GPIID_WHD"/>
</dbReference>
<dbReference type="Gene3D" id="1.25.40.20">
    <property type="entry name" value="Ankyrin repeat-containing domain"/>
    <property type="match status" value="1"/>
</dbReference>
<dbReference type="GO" id="GO:0009116">
    <property type="term" value="P:nucleoside metabolic process"/>
    <property type="evidence" value="ECO:0007669"/>
    <property type="project" value="InterPro"/>
</dbReference>
<evidence type="ECO:0000256" key="1">
    <source>
        <dbReference type="ARBA" id="ARBA00022737"/>
    </source>
</evidence>
<organism evidence="5 6">
    <name type="scientific">Plectosphaerella cucumerina</name>
    <dbReference type="NCBI Taxonomy" id="40658"/>
    <lineage>
        <taxon>Eukaryota</taxon>
        <taxon>Fungi</taxon>
        <taxon>Dikarya</taxon>
        <taxon>Ascomycota</taxon>
        <taxon>Pezizomycotina</taxon>
        <taxon>Sordariomycetes</taxon>
        <taxon>Hypocreomycetidae</taxon>
        <taxon>Glomerellales</taxon>
        <taxon>Plectosphaerellaceae</taxon>
        <taxon>Plectosphaerella</taxon>
    </lineage>
</organism>
<keyword evidence="2" id="KW-0040">ANK repeat</keyword>
<evidence type="ECO:0000259" key="4">
    <source>
        <dbReference type="Pfam" id="PF24883"/>
    </source>
</evidence>
<feature type="domain" description="GPI inositol-deacylase winged helix" evidence="3">
    <location>
        <begin position="986"/>
        <end position="1065"/>
    </location>
</feature>
<comment type="caution">
    <text evidence="5">The sequence shown here is derived from an EMBL/GenBank/DDBJ whole genome shotgun (WGS) entry which is preliminary data.</text>
</comment>
<dbReference type="InterPro" id="IPR056884">
    <property type="entry name" value="NPHP3-like_N"/>
</dbReference>
<dbReference type="Pfam" id="PF13637">
    <property type="entry name" value="Ank_4"/>
    <property type="match status" value="1"/>
</dbReference>